<protein>
    <submittedName>
        <fullName evidence="1">Uncharacterized protein</fullName>
    </submittedName>
</protein>
<gene>
    <name evidence="1" type="ORF">Bca52824_037028</name>
</gene>
<evidence type="ECO:0000313" key="2">
    <source>
        <dbReference type="Proteomes" id="UP000886595"/>
    </source>
</evidence>
<name>A0A8X7V4C4_BRACI</name>
<evidence type="ECO:0000313" key="1">
    <source>
        <dbReference type="EMBL" id="KAG2300556.1"/>
    </source>
</evidence>
<feature type="non-terminal residue" evidence="1">
    <location>
        <position position="79"/>
    </location>
</feature>
<organism evidence="1 2">
    <name type="scientific">Brassica carinata</name>
    <name type="common">Ethiopian mustard</name>
    <name type="synonym">Abyssinian cabbage</name>
    <dbReference type="NCBI Taxonomy" id="52824"/>
    <lineage>
        <taxon>Eukaryota</taxon>
        <taxon>Viridiplantae</taxon>
        <taxon>Streptophyta</taxon>
        <taxon>Embryophyta</taxon>
        <taxon>Tracheophyta</taxon>
        <taxon>Spermatophyta</taxon>
        <taxon>Magnoliopsida</taxon>
        <taxon>eudicotyledons</taxon>
        <taxon>Gunneridae</taxon>
        <taxon>Pentapetalae</taxon>
        <taxon>rosids</taxon>
        <taxon>malvids</taxon>
        <taxon>Brassicales</taxon>
        <taxon>Brassicaceae</taxon>
        <taxon>Brassiceae</taxon>
        <taxon>Brassica</taxon>
    </lineage>
</organism>
<proteinExistence type="predicted"/>
<dbReference type="AlphaFoldDB" id="A0A8X7V4C4"/>
<dbReference type="Proteomes" id="UP000886595">
    <property type="component" value="Unassembled WGS sequence"/>
</dbReference>
<accession>A0A8X7V4C4</accession>
<dbReference type="EMBL" id="JAAMPC010000008">
    <property type="protein sequence ID" value="KAG2300556.1"/>
    <property type="molecule type" value="Genomic_DNA"/>
</dbReference>
<sequence>MQSIRSTTRLLHRSRFPISNTLPRFTSSSSSFPSWSENESRRRLVRGFDSFSSTRAFDSPAKYLFNSLTKAVSFSPAVP</sequence>
<comment type="caution">
    <text evidence="1">The sequence shown here is derived from an EMBL/GenBank/DDBJ whole genome shotgun (WGS) entry which is preliminary data.</text>
</comment>
<reference evidence="1 2" key="1">
    <citation type="submission" date="2020-02" db="EMBL/GenBank/DDBJ databases">
        <authorList>
            <person name="Ma Q."/>
            <person name="Huang Y."/>
            <person name="Song X."/>
            <person name="Pei D."/>
        </authorList>
    </citation>
    <scope>NUCLEOTIDE SEQUENCE [LARGE SCALE GENOMIC DNA]</scope>
    <source>
        <strain evidence="1">Sxm20200214</strain>
        <tissue evidence="1">Leaf</tissue>
    </source>
</reference>
<keyword evidence="2" id="KW-1185">Reference proteome</keyword>